<organism evidence="1 2">
    <name type="scientific">Sphingobium phenoxybenzoativorans</name>
    <dbReference type="NCBI Taxonomy" id="1592790"/>
    <lineage>
        <taxon>Bacteria</taxon>
        <taxon>Pseudomonadati</taxon>
        <taxon>Pseudomonadota</taxon>
        <taxon>Alphaproteobacteria</taxon>
        <taxon>Sphingomonadales</taxon>
        <taxon>Sphingomonadaceae</taxon>
        <taxon>Sphingobium</taxon>
    </lineage>
</organism>
<protein>
    <submittedName>
        <fullName evidence="1">Uncharacterized protein</fullName>
    </submittedName>
</protein>
<dbReference type="AlphaFoldDB" id="A0A975K3U6"/>
<name>A0A975K3U6_9SPHN</name>
<reference evidence="1" key="1">
    <citation type="submission" date="2021-04" db="EMBL/GenBank/DDBJ databases">
        <title>Isolation of p-tert-butylphenol degrading bacteria Sphingobium phenoxybenzoativorans Tas13 from active sludge.</title>
        <authorList>
            <person name="Li Y."/>
        </authorList>
    </citation>
    <scope>NUCLEOTIDE SEQUENCE</scope>
    <source>
        <strain evidence="1">Tas13</strain>
    </source>
</reference>
<sequence>MLGDSHTNAVFRAFSSKEQKLKIKYMKIYRISKIKNGKKFGDIEFSSALRKIRRLKSKDYVFSMVGGNQYAIFSTIQHPVPFDFFYGGSSIIEHDRDVELIPERVIRTHLTSGVHGRDGVTLQALRKATSAQLYHILPPPPKIDSDYILNNHETHFSNAEIGSLGVSPPALRLRTWQMQNEILSTLCNKLGIGIMVPPAQSCTGEGFLRTEYYANDATHANRRYGDLILRQIEDIVS</sequence>
<gene>
    <name evidence="1" type="ORF">KFK14_14935</name>
</gene>
<dbReference type="KEGG" id="spph:KFK14_14935"/>
<dbReference type="Proteomes" id="UP000681425">
    <property type="component" value="Chromosome"/>
</dbReference>
<evidence type="ECO:0000313" key="2">
    <source>
        <dbReference type="Proteomes" id="UP000681425"/>
    </source>
</evidence>
<dbReference type="EMBL" id="CP073910">
    <property type="protein sequence ID" value="QUT04358.1"/>
    <property type="molecule type" value="Genomic_DNA"/>
</dbReference>
<evidence type="ECO:0000313" key="1">
    <source>
        <dbReference type="EMBL" id="QUT04358.1"/>
    </source>
</evidence>
<accession>A0A975K3U6</accession>
<keyword evidence="2" id="KW-1185">Reference proteome</keyword>
<dbReference type="RefSeq" id="WP_212608188.1">
    <property type="nucleotide sequence ID" value="NZ_CP073910.1"/>
</dbReference>
<proteinExistence type="predicted"/>